<comment type="caution">
    <text evidence="2">The sequence shown here is derived from an EMBL/GenBank/DDBJ whole genome shotgun (WGS) entry which is preliminary data.</text>
</comment>
<protein>
    <submittedName>
        <fullName evidence="2">Carboxypeptidase-like regulatory domain-containing protein</fullName>
    </submittedName>
</protein>
<name>A0AA41Y7X8_9BACT</name>
<dbReference type="InterPro" id="IPR008969">
    <property type="entry name" value="CarboxyPept-like_regulatory"/>
</dbReference>
<dbReference type="Proteomes" id="UP001163821">
    <property type="component" value="Unassembled WGS sequence"/>
</dbReference>
<reference evidence="2" key="1">
    <citation type="submission" date="2022-10" db="EMBL/GenBank/DDBJ databases">
        <title>Gaoshiqiia sediminis gen. nov., sp. nov., isolated from coastal sediment.</title>
        <authorList>
            <person name="Yu W.X."/>
            <person name="Mu D.S."/>
            <person name="Du J.Z."/>
            <person name="Liang Y.Q."/>
        </authorList>
    </citation>
    <scope>NUCLEOTIDE SEQUENCE</scope>
    <source>
        <strain evidence="2">A06</strain>
    </source>
</reference>
<keyword evidence="2" id="KW-0121">Carboxypeptidase</keyword>
<gene>
    <name evidence="2" type="ORF">N2K84_12845</name>
</gene>
<feature type="signal peptide" evidence="1">
    <location>
        <begin position="1"/>
        <end position="21"/>
    </location>
</feature>
<evidence type="ECO:0000313" key="3">
    <source>
        <dbReference type="Proteomes" id="UP001163821"/>
    </source>
</evidence>
<sequence length="250" mass="28480">MKQLIFIFTVLFLVSLQSAQAQDDDLIDPVLLHLKGKLVSKDDGLPVSFAHIVNMRTHGGTTTDALGRFSMEVLNVDSLGISAMGYVKEYVRIPHFHNEDSVLVIQARPIRYAIGEVKVTGEANKVNMDGISTGKPVNISPELRGDSYNSKPPWYAAIFSPASFLQYHISRREKEKREVRAAMISDQQWEYLSQFYNKDMVRSLTGLNDQEADKFMIYFNSKSVLTARSTEYDVREAILKQFELYKLEQE</sequence>
<evidence type="ECO:0000256" key="1">
    <source>
        <dbReference type="SAM" id="SignalP"/>
    </source>
</evidence>
<evidence type="ECO:0000313" key="2">
    <source>
        <dbReference type="EMBL" id="MCW0483624.1"/>
    </source>
</evidence>
<dbReference type="GO" id="GO:0004180">
    <property type="term" value="F:carboxypeptidase activity"/>
    <property type="evidence" value="ECO:0007669"/>
    <property type="project" value="UniProtKB-KW"/>
</dbReference>
<proteinExistence type="predicted"/>
<dbReference type="AlphaFoldDB" id="A0AA41Y7X8"/>
<accession>A0AA41Y7X8</accession>
<keyword evidence="3" id="KW-1185">Reference proteome</keyword>
<dbReference type="SUPFAM" id="SSF49464">
    <property type="entry name" value="Carboxypeptidase regulatory domain-like"/>
    <property type="match status" value="1"/>
</dbReference>
<dbReference type="RefSeq" id="WP_282592226.1">
    <property type="nucleotide sequence ID" value="NZ_JAPAAF010000019.1"/>
</dbReference>
<feature type="chain" id="PRO_5041349066" evidence="1">
    <location>
        <begin position="22"/>
        <end position="250"/>
    </location>
</feature>
<keyword evidence="1" id="KW-0732">Signal</keyword>
<keyword evidence="2" id="KW-0645">Protease</keyword>
<keyword evidence="2" id="KW-0378">Hydrolase</keyword>
<dbReference type="EMBL" id="JAPAAF010000019">
    <property type="protein sequence ID" value="MCW0483624.1"/>
    <property type="molecule type" value="Genomic_DNA"/>
</dbReference>
<organism evidence="2 3">
    <name type="scientific">Gaoshiqia sediminis</name>
    <dbReference type="NCBI Taxonomy" id="2986998"/>
    <lineage>
        <taxon>Bacteria</taxon>
        <taxon>Pseudomonadati</taxon>
        <taxon>Bacteroidota</taxon>
        <taxon>Bacteroidia</taxon>
        <taxon>Marinilabiliales</taxon>
        <taxon>Prolixibacteraceae</taxon>
        <taxon>Gaoshiqia</taxon>
    </lineage>
</organism>